<feature type="transmembrane region" description="Helical" evidence="2">
    <location>
        <begin position="122"/>
        <end position="144"/>
    </location>
</feature>
<keyword evidence="2" id="KW-1133">Transmembrane helix</keyword>
<evidence type="ECO:0000313" key="3">
    <source>
        <dbReference type="EMBL" id="QEG23391.1"/>
    </source>
</evidence>
<feature type="region of interest" description="Disordered" evidence="1">
    <location>
        <begin position="54"/>
        <end position="90"/>
    </location>
</feature>
<protein>
    <recommendedName>
        <fullName evidence="5">Flagellar biosynthesis protein, FliO</fullName>
    </recommendedName>
</protein>
<evidence type="ECO:0008006" key="5">
    <source>
        <dbReference type="Google" id="ProtNLM"/>
    </source>
</evidence>
<accession>A0A5B9PL32</accession>
<reference evidence="3 4" key="1">
    <citation type="submission" date="2019-08" db="EMBL/GenBank/DDBJ databases">
        <title>Deep-cultivation of Planctomycetes and their phenomic and genomic characterization uncovers novel biology.</title>
        <authorList>
            <person name="Wiegand S."/>
            <person name="Jogler M."/>
            <person name="Boedeker C."/>
            <person name="Pinto D."/>
            <person name="Vollmers J."/>
            <person name="Rivas-Marin E."/>
            <person name="Kohn T."/>
            <person name="Peeters S.H."/>
            <person name="Heuer A."/>
            <person name="Rast P."/>
            <person name="Oberbeckmann S."/>
            <person name="Bunk B."/>
            <person name="Jeske O."/>
            <person name="Meyerdierks A."/>
            <person name="Storesund J.E."/>
            <person name="Kallscheuer N."/>
            <person name="Luecker S."/>
            <person name="Lage O.M."/>
            <person name="Pohl T."/>
            <person name="Merkel B.J."/>
            <person name="Hornburger P."/>
            <person name="Mueller R.-W."/>
            <person name="Bruemmer F."/>
            <person name="Labrenz M."/>
            <person name="Spormann A.M."/>
            <person name="Op den Camp H."/>
            <person name="Overmann J."/>
            <person name="Amann R."/>
            <person name="Jetten M.S.M."/>
            <person name="Mascher T."/>
            <person name="Medema M.H."/>
            <person name="Devos D.P."/>
            <person name="Kaster A.-K."/>
            <person name="Ovreas L."/>
            <person name="Rohde M."/>
            <person name="Galperin M.Y."/>
            <person name="Jogler C."/>
        </authorList>
    </citation>
    <scope>NUCLEOTIDE SEQUENCE [LARGE SCALE GENOMIC DNA]</scope>
    <source>
        <strain evidence="3 4">FC18</strain>
    </source>
</reference>
<name>A0A5B9PL32_9BACT</name>
<dbReference type="KEGG" id="mff:MFFC18_32890"/>
<dbReference type="STRING" id="980251.GCA_001642875_02785"/>
<dbReference type="AlphaFoldDB" id="A0A5B9PL32"/>
<organism evidence="3 4">
    <name type="scientific">Mariniblastus fucicola</name>
    <dbReference type="NCBI Taxonomy" id="980251"/>
    <lineage>
        <taxon>Bacteria</taxon>
        <taxon>Pseudomonadati</taxon>
        <taxon>Planctomycetota</taxon>
        <taxon>Planctomycetia</taxon>
        <taxon>Pirellulales</taxon>
        <taxon>Pirellulaceae</taxon>
        <taxon>Mariniblastus</taxon>
    </lineage>
</organism>
<dbReference type="EMBL" id="CP042912">
    <property type="protein sequence ID" value="QEG23391.1"/>
    <property type="molecule type" value="Genomic_DNA"/>
</dbReference>
<sequence>MFVVALLLDSSAVAQTFRNNDYQTGSAVDRLIGSEPTSLRNAGLRQDRQVVPTAYDQSPPARVMPSEAFNGGDANEIPGYSKVPQRQRDSEMPNFIEREKEADSTADATSETPAKKQHFGQLIATMGMNLAFVLMVGIGFIVFAKQWIKPQGTNKKETTNERSSSLKIKEELVLDDNSTIRVIDWKGSEVLVASDANGVKSMIAVAPNFAETLDQIASDTEPREIEAPPQRSDRPKKKRTPTVSQTQETDHGAVDDRLIQMLLDSANRSAAASKTYSAKDRA</sequence>
<evidence type="ECO:0000313" key="4">
    <source>
        <dbReference type="Proteomes" id="UP000322214"/>
    </source>
</evidence>
<keyword evidence="2" id="KW-0472">Membrane</keyword>
<proteinExistence type="predicted"/>
<dbReference type="Proteomes" id="UP000322214">
    <property type="component" value="Chromosome"/>
</dbReference>
<dbReference type="RefSeq" id="WP_075082117.1">
    <property type="nucleotide sequence ID" value="NZ_CP042912.1"/>
</dbReference>
<evidence type="ECO:0000256" key="1">
    <source>
        <dbReference type="SAM" id="MobiDB-lite"/>
    </source>
</evidence>
<keyword evidence="2" id="KW-0812">Transmembrane</keyword>
<evidence type="ECO:0000256" key="2">
    <source>
        <dbReference type="SAM" id="Phobius"/>
    </source>
</evidence>
<gene>
    <name evidence="3" type="ORF">MFFC18_32890</name>
</gene>
<feature type="region of interest" description="Disordered" evidence="1">
    <location>
        <begin position="217"/>
        <end position="256"/>
    </location>
</feature>
<keyword evidence="4" id="KW-1185">Reference proteome</keyword>